<accession>A0A5B9PKM2</accession>
<gene>
    <name evidence="2" type="ORF">MFFC18_31070</name>
</gene>
<organism evidence="2 3">
    <name type="scientific">Mariniblastus fucicola</name>
    <dbReference type="NCBI Taxonomy" id="980251"/>
    <lineage>
        <taxon>Bacteria</taxon>
        <taxon>Pseudomonadati</taxon>
        <taxon>Planctomycetota</taxon>
        <taxon>Planctomycetia</taxon>
        <taxon>Pirellulales</taxon>
        <taxon>Pirellulaceae</taxon>
        <taxon>Mariniblastus</taxon>
    </lineage>
</organism>
<keyword evidence="3" id="KW-1185">Reference proteome</keyword>
<dbReference type="KEGG" id="mff:MFFC18_31070"/>
<dbReference type="STRING" id="980251.GCA_001642875_00503"/>
<name>A0A5B9PKM2_9BACT</name>
<evidence type="ECO:0000313" key="2">
    <source>
        <dbReference type="EMBL" id="QEG23211.1"/>
    </source>
</evidence>
<reference evidence="2 3" key="1">
    <citation type="submission" date="2019-08" db="EMBL/GenBank/DDBJ databases">
        <title>Deep-cultivation of Planctomycetes and their phenomic and genomic characterization uncovers novel biology.</title>
        <authorList>
            <person name="Wiegand S."/>
            <person name="Jogler M."/>
            <person name="Boedeker C."/>
            <person name="Pinto D."/>
            <person name="Vollmers J."/>
            <person name="Rivas-Marin E."/>
            <person name="Kohn T."/>
            <person name="Peeters S.H."/>
            <person name="Heuer A."/>
            <person name="Rast P."/>
            <person name="Oberbeckmann S."/>
            <person name="Bunk B."/>
            <person name="Jeske O."/>
            <person name="Meyerdierks A."/>
            <person name="Storesund J.E."/>
            <person name="Kallscheuer N."/>
            <person name="Luecker S."/>
            <person name="Lage O.M."/>
            <person name="Pohl T."/>
            <person name="Merkel B.J."/>
            <person name="Hornburger P."/>
            <person name="Mueller R.-W."/>
            <person name="Bruemmer F."/>
            <person name="Labrenz M."/>
            <person name="Spormann A.M."/>
            <person name="Op den Camp H."/>
            <person name="Overmann J."/>
            <person name="Amann R."/>
            <person name="Jetten M.S.M."/>
            <person name="Mascher T."/>
            <person name="Medema M.H."/>
            <person name="Devos D.P."/>
            <person name="Kaster A.-K."/>
            <person name="Ovreas L."/>
            <person name="Rohde M."/>
            <person name="Galperin M.Y."/>
            <person name="Jogler C."/>
        </authorList>
    </citation>
    <scope>NUCLEOTIDE SEQUENCE [LARGE SCALE GENOMIC DNA]</scope>
    <source>
        <strain evidence="2 3">FC18</strain>
    </source>
</reference>
<feature type="region of interest" description="Disordered" evidence="1">
    <location>
        <begin position="244"/>
        <end position="309"/>
    </location>
</feature>
<evidence type="ECO:0000256" key="1">
    <source>
        <dbReference type="SAM" id="MobiDB-lite"/>
    </source>
</evidence>
<evidence type="ECO:0008006" key="4">
    <source>
        <dbReference type="Google" id="ProtNLM"/>
    </source>
</evidence>
<dbReference type="PROSITE" id="PS51257">
    <property type="entry name" value="PROKAR_LIPOPROTEIN"/>
    <property type="match status" value="1"/>
</dbReference>
<dbReference type="RefSeq" id="WP_075083299.1">
    <property type="nucleotide sequence ID" value="NZ_CP042912.1"/>
</dbReference>
<dbReference type="OrthoDB" id="282702at2"/>
<dbReference type="EMBL" id="CP042912">
    <property type="protein sequence ID" value="QEG23211.1"/>
    <property type="molecule type" value="Genomic_DNA"/>
</dbReference>
<dbReference type="Proteomes" id="UP000322214">
    <property type="component" value="Chromosome"/>
</dbReference>
<dbReference type="AlphaFoldDB" id="A0A5B9PKM2"/>
<protein>
    <recommendedName>
        <fullName evidence="4">Lipoprotein</fullName>
    </recommendedName>
</protein>
<sequence>MKTRILTMVLVAVVLSTGCSVFKPHMPKMPSLTRSNGDKAETAKPEAELPTYGTPEKMLAIWKDSVRTHPGKPAMRGFGGRIFLYDQSGAPIRAEGELVIYGFDDSNTERQGSKADQKIVLENSKLQRRYSKSGLGDSYSVWIDWDEVGAPDKSVTLIPFFRTPEGKIVKAGQAIYTLHTPSKEEKLYKEKLVSHDEISSDGDSDPVSQANFIQSTGDASKVVAAGGVDEASQDKSVRTTTIRVPMATQKRLQETGNASSSKKSSATLTEKAAVSDSMPNRPLTRLEEARKKRREAIGEGNVFGMPGQL</sequence>
<evidence type="ECO:0000313" key="3">
    <source>
        <dbReference type="Proteomes" id="UP000322214"/>
    </source>
</evidence>
<proteinExistence type="predicted"/>